<feature type="domain" description="Dienelactone hydrolase" evidence="2">
    <location>
        <begin position="77"/>
        <end position="248"/>
    </location>
</feature>
<protein>
    <submittedName>
        <fullName evidence="3">Alpha/beta hydrolase</fullName>
    </submittedName>
</protein>
<dbReference type="Proteomes" id="UP000694257">
    <property type="component" value="Chromosome"/>
</dbReference>
<dbReference type="PANTHER" id="PTHR48081">
    <property type="entry name" value="AB HYDROLASE SUPERFAMILY PROTEIN C4A8.06C"/>
    <property type="match status" value="1"/>
</dbReference>
<dbReference type="PANTHER" id="PTHR48081:SF6">
    <property type="entry name" value="PEPTIDASE S9 PROLYL OLIGOPEPTIDASE CATALYTIC DOMAIN-CONTAINING PROTEIN"/>
    <property type="match status" value="1"/>
</dbReference>
<dbReference type="Pfam" id="PF01738">
    <property type="entry name" value="DLH"/>
    <property type="match status" value="1"/>
</dbReference>
<sequence>MTEEIIPLWPESAAGKPNPYGQETTVPAVVGHKDVTLIRNVTEPALTVHRPDPSRATGTAVIVCPGGSFVTLTNGTGTAIAKALAAYGFTAFVLRYRLLPSAPRDEDFAKQWATDYRMDEIKSQSRVAGADAVRAVQVVREQASTWDLDPHRIGVLGFSAGGLLTIGAATTYDEHSRPDFAAAIYGPPWHEYVVPPDAPPLFIAFASDDTGENVVNGNLALYQAWQAAGHDVEMHVYARGGHGFAMEPQGLPCDTWMDRFLDWVRAG</sequence>
<dbReference type="GO" id="GO:0016787">
    <property type="term" value="F:hydrolase activity"/>
    <property type="evidence" value="ECO:0007669"/>
    <property type="project" value="UniProtKB-KW"/>
</dbReference>
<keyword evidence="1 3" id="KW-0378">Hydrolase</keyword>
<organism evidence="3 4">
    <name type="scientific">Nocardia iowensis</name>
    <dbReference type="NCBI Taxonomy" id="204891"/>
    <lineage>
        <taxon>Bacteria</taxon>
        <taxon>Bacillati</taxon>
        <taxon>Actinomycetota</taxon>
        <taxon>Actinomycetes</taxon>
        <taxon>Mycobacteriales</taxon>
        <taxon>Nocardiaceae</taxon>
        <taxon>Nocardia</taxon>
    </lineage>
</organism>
<dbReference type="InterPro" id="IPR050300">
    <property type="entry name" value="GDXG_lipolytic_enzyme"/>
</dbReference>
<reference evidence="3 4" key="1">
    <citation type="submission" date="2021-07" db="EMBL/GenBank/DDBJ databases">
        <title>Whole Genome Sequence of Nocardia Iowensis.</title>
        <authorList>
            <person name="Lamm A."/>
            <person name="Collins-Fairclough A.M."/>
            <person name="Bunk B."/>
            <person name="Sproer C."/>
        </authorList>
    </citation>
    <scope>NUCLEOTIDE SEQUENCE [LARGE SCALE GENOMIC DNA]</scope>
    <source>
        <strain evidence="3 4">NRRL 5646</strain>
    </source>
</reference>
<evidence type="ECO:0000256" key="1">
    <source>
        <dbReference type="ARBA" id="ARBA00022801"/>
    </source>
</evidence>
<accession>A0ABX8RJY3</accession>
<dbReference type="InterPro" id="IPR002925">
    <property type="entry name" value="Dienelactn_hydro"/>
</dbReference>
<evidence type="ECO:0000259" key="2">
    <source>
        <dbReference type="Pfam" id="PF01738"/>
    </source>
</evidence>
<keyword evidence="4" id="KW-1185">Reference proteome</keyword>
<dbReference type="EMBL" id="CP078145">
    <property type="protein sequence ID" value="QXN89207.1"/>
    <property type="molecule type" value="Genomic_DNA"/>
</dbReference>
<proteinExistence type="predicted"/>
<evidence type="ECO:0000313" key="3">
    <source>
        <dbReference type="EMBL" id="QXN89207.1"/>
    </source>
</evidence>
<gene>
    <name evidence="3" type="ORF">KV110_27150</name>
</gene>
<name>A0ABX8RJY3_NOCIO</name>
<evidence type="ECO:0000313" key="4">
    <source>
        <dbReference type="Proteomes" id="UP000694257"/>
    </source>
</evidence>
<dbReference type="RefSeq" id="WP_218470085.1">
    <property type="nucleotide sequence ID" value="NZ_BAABJN010000003.1"/>
</dbReference>